<dbReference type="CDD" id="cd00009">
    <property type="entry name" value="AAA"/>
    <property type="match status" value="1"/>
</dbReference>
<evidence type="ECO:0000256" key="2">
    <source>
        <dbReference type="ARBA" id="ARBA00012417"/>
    </source>
</evidence>
<organism evidence="10 11">
    <name type="scientific">Candidatus Caccosoma faecigallinarum</name>
    <dbReference type="NCBI Taxonomy" id="2840720"/>
    <lineage>
        <taxon>Bacteria</taxon>
        <taxon>Bacillati</taxon>
        <taxon>Bacillota</taxon>
        <taxon>Bacillota incertae sedis</taxon>
        <taxon>Candidatus Caccosoma</taxon>
    </lineage>
</organism>
<dbReference type="Proteomes" id="UP000886893">
    <property type="component" value="Unassembled WGS sequence"/>
</dbReference>
<evidence type="ECO:0000256" key="6">
    <source>
        <dbReference type="ARBA" id="ARBA00022840"/>
    </source>
</evidence>
<sequence>MAYKALYRTYRPNDFESMVGQKHIITTLKNAIATKKIAHAYIFSGPRGTGKTTTAKILAKAVNCLNPDHQPCNECENCIAINQNSHPDIIEIDAASNNGVDEVRELIEKVKYAPIKGKYKVYIIDEVHMMTPGAFNALLKTLEEPPAHVIFILATTDIHKVIPTVLSRCQRFDFTKISFEDIKEKVEEIMEKENITAEDGVSSLISELADGGMRDALSILDQVVSYAKDHITMQHIYDIYGMMSTAEMVHYLSLIALGKTNEVLEMIEQYIEKGIDVKRLTYDLMVCLKDAIVFQFTSDAQVLERLNKEQASEILKYYSTNQALFIVDILNETMGYYRQTSNYRLFFELASLKAIDKMIQKDQKVEPQVLNSQPLKEETKKPVVEEKAVHPIKIEQEESQPLEIKQEYKPTSPSLRIQYSMDEYINIVAHGDKKFKNDLIQKWDGIRAYIDNEKTRYVAQLIADAKIGAASKEFIVLVYNYKILSSKAQEKENLILIRRFIKEIFDYDLEVYVVEHSMFVDITKTYMQLIQANKKPELKELPHLDTTSNETIKVEEDFDGNATIEMGKSIFGDVLNIKEK</sequence>
<dbReference type="CDD" id="cd18137">
    <property type="entry name" value="HLD_clamp_pol_III_gamma_tau"/>
    <property type="match status" value="1"/>
</dbReference>
<keyword evidence="5" id="KW-0862">Zinc</keyword>
<dbReference type="GO" id="GO:0006261">
    <property type="term" value="P:DNA-templated DNA replication"/>
    <property type="evidence" value="ECO:0007669"/>
    <property type="project" value="TreeGrafter"/>
</dbReference>
<dbReference type="GO" id="GO:0003887">
    <property type="term" value="F:DNA-directed DNA polymerase activity"/>
    <property type="evidence" value="ECO:0007669"/>
    <property type="project" value="UniProtKB-KW"/>
</dbReference>
<dbReference type="InterPro" id="IPR045085">
    <property type="entry name" value="HLD_clamp_pol_III_gamma_tau"/>
</dbReference>
<dbReference type="FunFam" id="3.40.50.300:FF:000014">
    <property type="entry name" value="DNA polymerase III subunit gamma/tau"/>
    <property type="match status" value="1"/>
</dbReference>
<keyword evidence="7" id="KW-0239">DNA-directed DNA polymerase</keyword>
<dbReference type="Pfam" id="PF13177">
    <property type="entry name" value="DNA_pol3_delta2"/>
    <property type="match status" value="1"/>
</dbReference>
<dbReference type="GO" id="GO:0003677">
    <property type="term" value="F:DNA binding"/>
    <property type="evidence" value="ECO:0007669"/>
    <property type="project" value="InterPro"/>
</dbReference>
<dbReference type="Pfam" id="PF22608">
    <property type="entry name" value="DNAX_ATPase_lid"/>
    <property type="match status" value="1"/>
</dbReference>
<dbReference type="GO" id="GO:0005524">
    <property type="term" value="F:ATP binding"/>
    <property type="evidence" value="ECO:0007669"/>
    <property type="project" value="UniProtKB-KW"/>
</dbReference>
<evidence type="ECO:0000256" key="5">
    <source>
        <dbReference type="ARBA" id="ARBA00022833"/>
    </source>
</evidence>
<keyword evidence="6" id="KW-0067">ATP-binding</keyword>
<evidence type="ECO:0000259" key="9">
    <source>
        <dbReference type="SMART" id="SM00382"/>
    </source>
</evidence>
<dbReference type="Gene3D" id="1.10.8.60">
    <property type="match status" value="1"/>
</dbReference>
<dbReference type="GO" id="GO:0009360">
    <property type="term" value="C:DNA polymerase III complex"/>
    <property type="evidence" value="ECO:0007669"/>
    <property type="project" value="InterPro"/>
</dbReference>
<dbReference type="InterPro" id="IPR003593">
    <property type="entry name" value="AAA+_ATPase"/>
</dbReference>
<dbReference type="AlphaFoldDB" id="A0A9D1KB27"/>
<dbReference type="InterPro" id="IPR027417">
    <property type="entry name" value="P-loop_NTPase"/>
</dbReference>
<dbReference type="EC" id="2.7.7.7" evidence="2"/>
<reference evidence="10" key="2">
    <citation type="journal article" date="2021" name="PeerJ">
        <title>Extensive microbial diversity within the chicken gut microbiome revealed by metagenomics and culture.</title>
        <authorList>
            <person name="Gilroy R."/>
            <person name="Ravi A."/>
            <person name="Getino M."/>
            <person name="Pursley I."/>
            <person name="Horton D.L."/>
            <person name="Alikhan N.F."/>
            <person name="Baker D."/>
            <person name="Gharbi K."/>
            <person name="Hall N."/>
            <person name="Watson M."/>
            <person name="Adriaenssens E.M."/>
            <person name="Foster-Nyarko E."/>
            <person name="Jarju S."/>
            <person name="Secka A."/>
            <person name="Antonio M."/>
            <person name="Oren A."/>
            <person name="Chaudhuri R.R."/>
            <person name="La Ragione R."/>
            <person name="Hildebrand F."/>
            <person name="Pallen M.J."/>
        </authorList>
    </citation>
    <scope>NUCLEOTIDE SEQUENCE</scope>
    <source>
        <strain evidence="10">14508</strain>
    </source>
</reference>
<dbReference type="Gene3D" id="3.40.50.300">
    <property type="entry name" value="P-loop containing nucleotide triphosphate hydrolases"/>
    <property type="match status" value="1"/>
</dbReference>
<dbReference type="SMART" id="SM00382">
    <property type="entry name" value="AAA"/>
    <property type="match status" value="1"/>
</dbReference>
<keyword evidence="10" id="KW-0808">Transferase</keyword>
<name>A0A9D1KB27_9FIRM</name>
<comment type="caution">
    <text evidence="10">The sequence shown here is derived from an EMBL/GenBank/DDBJ whole genome shotgun (WGS) entry which is preliminary data.</text>
</comment>
<dbReference type="PRINTS" id="PR00300">
    <property type="entry name" value="CLPPROTEASEA"/>
</dbReference>
<evidence type="ECO:0000256" key="4">
    <source>
        <dbReference type="ARBA" id="ARBA00022741"/>
    </source>
</evidence>
<evidence type="ECO:0000313" key="11">
    <source>
        <dbReference type="Proteomes" id="UP000886893"/>
    </source>
</evidence>
<dbReference type="PANTHER" id="PTHR11669">
    <property type="entry name" value="REPLICATION FACTOR C / DNA POLYMERASE III GAMMA-TAU SUBUNIT"/>
    <property type="match status" value="1"/>
</dbReference>
<dbReference type="InterPro" id="IPR001270">
    <property type="entry name" value="ClpA/B"/>
</dbReference>
<gene>
    <name evidence="10" type="primary">dnaX</name>
    <name evidence="10" type="ORF">IAD04_05845</name>
</gene>
<evidence type="ECO:0000313" key="10">
    <source>
        <dbReference type="EMBL" id="HIT17875.1"/>
    </source>
</evidence>
<evidence type="ECO:0000256" key="3">
    <source>
        <dbReference type="ARBA" id="ARBA00022723"/>
    </source>
</evidence>
<accession>A0A9D1KB27</accession>
<dbReference type="FunFam" id="1.10.8.60:FF:000013">
    <property type="entry name" value="DNA polymerase III subunit gamma/tau"/>
    <property type="match status" value="1"/>
</dbReference>
<keyword evidence="3" id="KW-0479">Metal-binding</keyword>
<dbReference type="GO" id="GO:0046872">
    <property type="term" value="F:metal ion binding"/>
    <property type="evidence" value="ECO:0007669"/>
    <property type="project" value="UniProtKB-KW"/>
</dbReference>
<comment type="catalytic activity">
    <reaction evidence="8">
        <text>DNA(n) + a 2'-deoxyribonucleoside 5'-triphosphate = DNA(n+1) + diphosphate</text>
        <dbReference type="Rhea" id="RHEA:22508"/>
        <dbReference type="Rhea" id="RHEA-COMP:17339"/>
        <dbReference type="Rhea" id="RHEA-COMP:17340"/>
        <dbReference type="ChEBI" id="CHEBI:33019"/>
        <dbReference type="ChEBI" id="CHEBI:61560"/>
        <dbReference type="ChEBI" id="CHEBI:173112"/>
        <dbReference type="EC" id="2.7.7.7"/>
    </reaction>
</comment>
<evidence type="ECO:0000256" key="8">
    <source>
        <dbReference type="ARBA" id="ARBA00049244"/>
    </source>
</evidence>
<keyword evidence="10" id="KW-0548">Nucleotidyltransferase</keyword>
<proteinExistence type="inferred from homology"/>
<dbReference type="InterPro" id="IPR008921">
    <property type="entry name" value="DNA_pol3_clamp-load_cplx_C"/>
</dbReference>
<evidence type="ECO:0000256" key="7">
    <source>
        <dbReference type="ARBA" id="ARBA00022932"/>
    </source>
</evidence>
<feature type="domain" description="AAA+ ATPase" evidence="9">
    <location>
        <begin position="37"/>
        <end position="178"/>
    </location>
</feature>
<evidence type="ECO:0000256" key="1">
    <source>
        <dbReference type="ARBA" id="ARBA00006360"/>
    </source>
</evidence>
<dbReference type="InterPro" id="IPR050238">
    <property type="entry name" value="DNA_Rep/Repair_Clamp_Loader"/>
</dbReference>
<dbReference type="EMBL" id="DVKI01000183">
    <property type="protein sequence ID" value="HIT17875.1"/>
    <property type="molecule type" value="Genomic_DNA"/>
</dbReference>
<dbReference type="SUPFAM" id="SSF52540">
    <property type="entry name" value="P-loop containing nucleoside triphosphate hydrolases"/>
    <property type="match status" value="1"/>
</dbReference>
<dbReference type="NCBIfam" id="NF004046">
    <property type="entry name" value="PRK05563.1"/>
    <property type="match status" value="1"/>
</dbReference>
<reference evidence="10" key="1">
    <citation type="submission" date="2020-10" db="EMBL/GenBank/DDBJ databases">
        <authorList>
            <person name="Gilroy R."/>
        </authorList>
    </citation>
    <scope>NUCLEOTIDE SEQUENCE</scope>
    <source>
        <strain evidence="10">14508</strain>
    </source>
</reference>
<keyword evidence="4" id="KW-0547">Nucleotide-binding</keyword>
<protein>
    <recommendedName>
        <fullName evidence="2">DNA-directed DNA polymerase</fullName>
        <ecNumber evidence="2">2.7.7.7</ecNumber>
    </recommendedName>
</protein>
<dbReference type="Gene3D" id="1.20.272.10">
    <property type="match status" value="1"/>
</dbReference>
<comment type="similarity">
    <text evidence="1">Belongs to the DnaX/STICHEL family.</text>
</comment>
<dbReference type="SUPFAM" id="SSF48019">
    <property type="entry name" value="post-AAA+ oligomerization domain-like"/>
    <property type="match status" value="1"/>
</dbReference>
<dbReference type="PANTHER" id="PTHR11669:SF0">
    <property type="entry name" value="PROTEIN STICHEL-LIKE 2"/>
    <property type="match status" value="1"/>
</dbReference>
<dbReference type="NCBIfam" id="TIGR02397">
    <property type="entry name" value="dnaX_nterm"/>
    <property type="match status" value="1"/>
</dbReference>
<dbReference type="InterPro" id="IPR012763">
    <property type="entry name" value="DNA_pol_III_sug/sutau_N"/>
</dbReference>